<gene>
    <name evidence="4" type="ORF">FK004_14980</name>
</gene>
<sequence length="167" mass="19091">MQLVHEQNFSTKTLFPVVIVSDTISFLDNIGSLFRAGDAFGVSKIFFYDENPAFNYRKIHKTSRNTHKTVPHEVITDRKEIIRRLQEENYTIIALEITATSKDLRDIELNKDQKIALIIGNEVHGIQQDFLEIAHQTVHIQMHGTNSSMNVVQAAAIALYEIINQIK</sequence>
<evidence type="ECO:0000256" key="1">
    <source>
        <dbReference type="ARBA" id="ARBA00022603"/>
    </source>
</evidence>
<protein>
    <submittedName>
        <fullName evidence="4">RNA methyltransferase</fullName>
    </submittedName>
</protein>
<dbReference type="GO" id="GO:0032259">
    <property type="term" value="P:methylation"/>
    <property type="evidence" value="ECO:0007669"/>
    <property type="project" value="UniProtKB-KW"/>
</dbReference>
<dbReference type="GO" id="GO:0005829">
    <property type="term" value="C:cytosol"/>
    <property type="evidence" value="ECO:0007669"/>
    <property type="project" value="TreeGrafter"/>
</dbReference>
<dbReference type="Pfam" id="PF00588">
    <property type="entry name" value="SpoU_methylase"/>
    <property type="match status" value="1"/>
</dbReference>
<name>A0A2S1LRP6_9FLAO</name>
<proteinExistence type="predicted"/>
<dbReference type="AlphaFoldDB" id="A0A2S1LRP6"/>
<reference evidence="4 5" key="1">
    <citation type="submission" date="2017-04" db="EMBL/GenBank/DDBJ databases">
        <title>Complete genome sequence of Flavobacterium kingsejong AJ004.</title>
        <authorList>
            <person name="Lee P.C."/>
        </authorList>
    </citation>
    <scope>NUCLEOTIDE SEQUENCE [LARGE SCALE GENOMIC DNA]</scope>
    <source>
        <strain evidence="4 5">AJ004</strain>
    </source>
</reference>
<dbReference type="EMBL" id="CP020919">
    <property type="protein sequence ID" value="AWG26437.1"/>
    <property type="molecule type" value="Genomic_DNA"/>
</dbReference>
<dbReference type="PANTHER" id="PTHR46429:SF1">
    <property type="entry name" value="23S RRNA (GUANOSINE-2'-O-)-METHYLTRANSFERASE RLMB"/>
    <property type="match status" value="1"/>
</dbReference>
<keyword evidence="5" id="KW-1185">Reference proteome</keyword>
<dbReference type="OrthoDB" id="9795352at2"/>
<dbReference type="Gene3D" id="3.40.1280.10">
    <property type="match status" value="1"/>
</dbReference>
<dbReference type="InterPro" id="IPR001537">
    <property type="entry name" value="SpoU_MeTrfase"/>
</dbReference>
<dbReference type="PANTHER" id="PTHR46429">
    <property type="entry name" value="23S RRNA (GUANOSINE-2'-O-)-METHYLTRANSFERASE RLMB"/>
    <property type="match status" value="1"/>
</dbReference>
<dbReference type="GO" id="GO:0008173">
    <property type="term" value="F:RNA methyltransferase activity"/>
    <property type="evidence" value="ECO:0007669"/>
    <property type="project" value="InterPro"/>
</dbReference>
<evidence type="ECO:0000259" key="3">
    <source>
        <dbReference type="Pfam" id="PF00588"/>
    </source>
</evidence>
<dbReference type="Proteomes" id="UP000244677">
    <property type="component" value="Chromosome"/>
</dbReference>
<dbReference type="InterPro" id="IPR029028">
    <property type="entry name" value="Alpha/beta_knot_MTases"/>
</dbReference>
<dbReference type="GO" id="GO:0006396">
    <property type="term" value="P:RNA processing"/>
    <property type="evidence" value="ECO:0007669"/>
    <property type="project" value="InterPro"/>
</dbReference>
<dbReference type="RefSeq" id="WP_108737962.1">
    <property type="nucleotide sequence ID" value="NZ_CP020919.1"/>
</dbReference>
<keyword evidence="2 4" id="KW-0808">Transferase</keyword>
<dbReference type="GO" id="GO:0003723">
    <property type="term" value="F:RNA binding"/>
    <property type="evidence" value="ECO:0007669"/>
    <property type="project" value="InterPro"/>
</dbReference>
<dbReference type="KEGG" id="fki:FK004_14980"/>
<dbReference type="InterPro" id="IPR004441">
    <property type="entry name" value="rRNA_MeTrfase_TrmH"/>
</dbReference>
<keyword evidence="1 4" id="KW-0489">Methyltransferase</keyword>
<evidence type="ECO:0000313" key="5">
    <source>
        <dbReference type="Proteomes" id="UP000244677"/>
    </source>
</evidence>
<dbReference type="SUPFAM" id="SSF75217">
    <property type="entry name" value="alpha/beta knot"/>
    <property type="match status" value="1"/>
</dbReference>
<accession>A0A2S1LRP6</accession>
<evidence type="ECO:0000313" key="4">
    <source>
        <dbReference type="EMBL" id="AWG26437.1"/>
    </source>
</evidence>
<feature type="domain" description="tRNA/rRNA methyltransferase SpoU type" evidence="3">
    <location>
        <begin position="17"/>
        <end position="160"/>
    </location>
</feature>
<organism evidence="4 5">
    <name type="scientific">Flavobacterium kingsejongi</name>
    <dbReference type="NCBI Taxonomy" id="1678728"/>
    <lineage>
        <taxon>Bacteria</taxon>
        <taxon>Pseudomonadati</taxon>
        <taxon>Bacteroidota</taxon>
        <taxon>Flavobacteriia</taxon>
        <taxon>Flavobacteriales</taxon>
        <taxon>Flavobacteriaceae</taxon>
        <taxon>Flavobacterium</taxon>
    </lineage>
</organism>
<dbReference type="CDD" id="cd18082">
    <property type="entry name" value="SpoU-like_family"/>
    <property type="match status" value="1"/>
</dbReference>
<dbReference type="InterPro" id="IPR029026">
    <property type="entry name" value="tRNA_m1G_MTases_N"/>
</dbReference>
<evidence type="ECO:0000256" key="2">
    <source>
        <dbReference type="ARBA" id="ARBA00022679"/>
    </source>
</evidence>